<accession>A0A2T4U662</accession>
<organism evidence="6 7">
    <name type="scientific">Alkalicoccus saliphilus</name>
    <dbReference type="NCBI Taxonomy" id="200989"/>
    <lineage>
        <taxon>Bacteria</taxon>
        <taxon>Bacillati</taxon>
        <taxon>Bacillota</taxon>
        <taxon>Bacilli</taxon>
        <taxon>Bacillales</taxon>
        <taxon>Bacillaceae</taxon>
        <taxon>Alkalicoccus</taxon>
    </lineage>
</organism>
<dbReference type="EMBL" id="PZJJ01000012">
    <property type="protein sequence ID" value="PTL38879.1"/>
    <property type="molecule type" value="Genomic_DNA"/>
</dbReference>
<proteinExistence type="predicted"/>
<dbReference type="AlphaFoldDB" id="A0A2T4U662"/>
<evidence type="ECO:0000313" key="6">
    <source>
        <dbReference type="EMBL" id="PTL38879.1"/>
    </source>
</evidence>
<reference evidence="6 7" key="1">
    <citation type="submission" date="2018-03" db="EMBL/GenBank/DDBJ databases">
        <title>Alkalicoccus saliphilus sp. nov., isolated from a mineral pool.</title>
        <authorList>
            <person name="Zhao B."/>
        </authorList>
    </citation>
    <scope>NUCLEOTIDE SEQUENCE [LARGE SCALE GENOMIC DNA]</scope>
    <source>
        <strain evidence="6 7">6AG</strain>
    </source>
</reference>
<dbReference type="PIRSF" id="PIRSF017388">
    <property type="entry name" value="Esterase_lipase"/>
    <property type="match status" value="1"/>
</dbReference>
<dbReference type="InterPro" id="IPR050266">
    <property type="entry name" value="AB_hydrolase_sf"/>
</dbReference>
<evidence type="ECO:0000259" key="5">
    <source>
        <dbReference type="Pfam" id="PF12146"/>
    </source>
</evidence>
<evidence type="ECO:0000256" key="3">
    <source>
        <dbReference type="PIRSR" id="PIRSR017388-2"/>
    </source>
</evidence>
<evidence type="ECO:0000313" key="7">
    <source>
        <dbReference type="Proteomes" id="UP000240509"/>
    </source>
</evidence>
<dbReference type="InterPro" id="IPR022742">
    <property type="entry name" value="Hydrolase_4"/>
</dbReference>
<feature type="compositionally biased region" description="Basic and acidic residues" evidence="4">
    <location>
        <begin position="234"/>
        <end position="254"/>
    </location>
</feature>
<feature type="active site" description="Charge relay system" evidence="2">
    <location>
        <position position="207"/>
    </location>
</feature>
<gene>
    <name evidence="6" type="ORF">C6Y45_08790</name>
</gene>
<dbReference type="SUPFAM" id="SSF53474">
    <property type="entry name" value="alpha/beta-Hydrolases"/>
    <property type="match status" value="1"/>
</dbReference>
<dbReference type="GO" id="GO:0016020">
    <property type="term" value="C:membrane"/>
    <property type="evidence" value="ECO:0007669"/>
    <property type="project" value="TreeGrafter"/>
</dbReference>
<feature type="binding site" evidence="3">
    <location>
        <position position="10"/>
    </location>
    <ligand>
        <name>substrate</name>
    </ligand>
</feature>
<feature type="active site" description="Nucleophile" evidence="2">
    <location>
        <position position="78"/>
    </location>
</feature>
<dbReference type="PANTHER" id="PTHR43798:SF31">
    <property type="entry name" value="AB HYDROLASE SUPERFAMILY PROTEIN YCLE"/>
    <property type="match status" value="1"/>
</dbReference>
<evidence type="ECO:0000256" key="2">
    <source>
        <dbReference type="PIRSR" id="PIRSR017388-1"/>
    </source>
</evidence>
<feature type="binding site" evidence="3">
    <location>
        <position position="79"/>
    </location>
    <ligand>
        <name>substrate</name>
    </ligand>
</feature>
<dbReference type="Pfam" id="PF12146">
    <property type="entry name" value="Hydrolase_4"/>
    <property type="match status" value="1"/>
</dbReference>
<name>A0A2T4U662_9BACI</name>
<dbReference type="Gene3D" id="3.40.50.1820">
    <property type="entry name" value="alpha/beta hydrolase"/>
    <property type="match status" value="1"/>
</dbReference>
<feature type="active site" description="Charge relay system" evidence="2">
    <location>
        <position position="177"/>
    </location>
</feature>
<dbReference type="RefSeq" id="WP_107584856.1">
    <property type="nucleotide sequence ID" value="NZ_PZJJ01000012.1"/>
</dbReference>
<evidence type="ECO:0000256" key="1">
    <source>
        <dbReference type="ARBA" id="ARBA00022801"/>
    </source>
</evidence>
<comment type="caution">
    <text evidence="6">The sequence shown here is derived from an EMBL/GenBank/DDBJ whole genome shotgun (WGS) entry which is preliminary data.</text>
</comment>
<dbReference type="PANTHER" id="PTHR43798">
    <property type="entry name" value="MONOACYLGLYCEROL LIPASE"/>
    <property type="match status" value="1"/>
</dbReference>
<keyword evidence="7" id="KW-1185">Reference proteome</keyword>
<dbReference type="Proteomes" id="UP000240509">
    <property type="component" value="Unassembled WGS sequence"/>
</dbReference>
<sequence length="254" mass="29305">MIGCLIIHGFTGAPKEVEDIQNHFAGESWLVYTPELPGHDGTRESMRDADYRAWVYKAQVALEELMKRCDEVYIIGFSMGGVIAGYLAARYPVDRLVLISSAVFYLNPKQIAEDLKGWFLEGIRGELDQNDIYRFYREKIRRTPVSAAVEFTKLVKKLRHALNDINVPTLIVQGEKDGLVPVRSAEYIYEHIRSEDKEIYFFEEAKHYIWYGSDKEAFLKKLDSFLKTPAGSENDDKRSRKRHDEDSAAETIHF</sequence>
<dbReference type="OrthoDB" id="9786110at2"/>
<keyword evidence="1" id="KW-0378">Hydrolase</keyword>
<dbReference type="GO" id="GO:0052689">
    <property type="term" value="F:carboxylic ester hydrolase activity"/>
    <property type="evidence" value="ECO:0007669"/>
    <property type="project" value="InterPro"/>
</dbReference>
<evidence type="ECO:0000256" key="4">
    <source>
        <dbReference type="SAM" id="MobiDB-lite"/>
    </source>
</evidence>
<protein>
    <submittedName>
        <fullName evidence="6">Carboxylesterase</fullName>
    </submittedName>
</protein>
<feature type="region of interest" description="Disordered" evidence="4">
    <location>
        <begin position="229"/>
        <end position="254"/>
    </location>
</feature>
<dbReference type="InterPro" id="IPR029058">
    <property type="entry name" value="AB_hydrolase_fold"/>
</dbReference>
<feature type="domain" description="Serine aminopeptidase S33" evidence="5">
    <location>
        <begin position="4"/>
        <end position="210"/>
    </location>
</feature>
<dbReference type="InterPro" id="IPR012354">
    <property type="entry name" value="Esterase_lipase"/>
</dbReference>